<sequence>MKLMIVDDELQQRQGLANHIPWGAHGIEVVALAASGAEALHLAERKKPDILLIDVQMPQMDGLTLVRKLRERPETSAFTKLIIVSGHDNFRYAQDALGQGVSQYLLKPVDDGELLEAVLRAGRELRAELERWREEAALRERWTAHLPHLQSAFLQRWTSGAYDETTVLRRCEDYGVALRADQCFVVAVVDVDPLPGPGRYGDAAGMTGEPTREDNGQARGRGGSRAASVPAGGAAQPEAAGAGDHKPSADAAVGREAVSPGQWADRAFGSPLSQFEVEHLAREILAAASCWIASDASGRTLLIFTMPPEDDPDDCALRVHASVGRLLSHVRETLGLSASAGICARAGGIGDTAELYAQACRALQERIVYGGGIAIPYAAERQAGDAPPAAPTPGSEHALELALETGDETQAQAALRLLWDDSLARAETAEDVHEAVLYASHLLLRAIRKRGWTIRQVAGEDADYFHHVRSLASQAQAWDWLSRMAARICTYLQCRRKTTNNQVVRAILKIVDGELDQDITLHTVADRLYVNSSYLSRLFKQETGVSFSAYVLERKMERAKAFLRDGGRVYDAARLVGYRDVSYFTKVFRKYWGITPGGMKSG</sequence>
<dbReference type="RefSeq" id="WP_190917155.1">
    <property type="nucleotide sequence ID" value="NZ_JACXIZ010000016.1"/>
</dbReference>
<proteinExistence type="predicted"/>
<organism evidence="12 13">
    <name type="scientific">Paenibacillus sabuli</name>
    <dbReference type="NCBI Taxonomy" id="2772509"/>
    <lineage>
        <taxon>Bacteria</taxon>
        <taxon>Bacillati</taxon>
        <taxon>Bacillota</taxon>
        <taxon>Bacilli</taxon>
        <taxon>Bacillales</taxon>
        <taxon>Paenibacillaceae</taxon>
        <taxon>Paenibacillus</taxon>
    </lineage>
</organism>
<dbReference type="SUPFAM" id="SSF46689">
    <property type="entry name" value="Homeodomain-like"/>
    <property type="match status" value="2"/>
</dbReference>
<dbReference type="Proteomes" id="UP000621560">
    <property type="component" value="Unassembled WGS sequence"/>
</dbReference>
<keyword evidence="6" id="KW-0238">DNA-binding</keyword>
<evidence type="ECO:0000313" key="12">
    <source>
        <dbReference type="EMBL" id="MBD2845505.1"/>
    </source>
</evidence>
<evidence type="ECO:0000256" key="1">
    <source>
        <dbReference type="ARBA" id="ARBA00004496"/>
    </source>
</evidence>
<dbReference type="SUPFAM" id="SSF52172">
    <property type="entry name" value="CheY-like"/>
    <property type="match status" value="1"/>
</dbReference>
<dbReference type="InterPro" id="IPR009057">
    <property type="entry name" value="Homeodomain-like_sf"/>
</dbReference>
<evidence type="ECO:0000256" key="2">
    <source>
        <dbReference type="ARBA" id="ARBA00022490"/>
    </source>
</evidence>
<dbReference type="InterPro" id="IPR018060">
    <property type="entry name" value="HTH_AraC"/>
</dbReference>
<dbReference type="InterPro" id="IPR001789">
    <property type="entry name" value="Sig_transdc_resp-reg_receiver"/>
</dbReference>
<dbReference type="InterPro" id="IPR011006">
    <property type="entry name" value="CheY-like_superfamily"/>
</dbReference>
<dbReference type="PANTHER" id="PTHR42713:SF3">
    <property type="entry name" value="TRANSCRIPTIONAL REGULATORY PROTEIN HPTR"/>
    <property type="match status" value="1"/>
</dbReference>
<dbReference type="EMBL" id="JACXIZ010000016">
    <property type="protein sequence ID" value="MBD2845505.1"/>
    <property type="molecule type" value="Genomic_DNA"/>
</dbReference>
<keyword evidence="7" id="KW-0804">Transcription</keyword>
<dbReference type="Pfam" id="PF12833">
    <property type="entry name" value="HTH_18"/>
    <property type="match status" value="1"/>
</dbReference>
<dbReference type="Gene3D" id="3.40.50.2300">
    <property type="match status" value="1"/>
</dbReference>
<name>A0A927GRZ4_9BACL</name>
<keyword evidence="13" id="KW-1185">Reference proteome</keyword>
<evidence type="ECO:0000259" key="10">
    <source>
        <dbReference type="PROSITE" id="PS01124"/>
    </source>
</evidence>
<dbReference type="GO" id="GO:0000160">
    <property type="term" value="P:phosphorelay signal transduction system"/>
    <property type="evidence" value="ECO:0007669"/>
    <property type="project" value="UniProtKB-KW"/>
</dbReference>
<evidence type="ECO:0000256" key="9">
    <source>
        <dbReference type="SAM" id="MobiDB-lite"/>
    </source>
</evidence>
<keyword evidence="3 8" id="KW-0597">Phosphoprotein</keyword>
<evidence type="ECO:0000256" key="3">
    <source>
        <dbReference type="ARBA" id="ARBA00022553"/>
    </source>
</evidence>
<dbReference type="PROSITE" id="PS01124">
    <property type="entry name" value="HTH_ARAC_FAMILY_2"/>
    <property type="match status" value="1"/>
</dbReference>
<dbReference type="CDD" id="cd17536">
    <property type="entry name" value="REC_YesN-like"/>
    <property type="match status" value="1"/>
</dbReference>
<comment type="caution">
    <text evidence="12">The sequence shown here is derived from an EMBL/GenBank/DDBJ whole genome shotgun (WGS) entry which is preliminary data.</text>
</comment>
<evidence type="ECO:0000256" key="5">
    <source>
        <dbReference type="ARBA" id="ARBA00023015"/>
    </source>
</evidence>
<dbReference type="GO" id="GO:0005737">
    <property type="term" value="C:cytoplasm"/>
    <property type="evidence" value="ECO:0007669"/>
    <property type="project" value="UniProtKB-SubCell"/>
</dbReference>
<accession>A0A927GRZ4</accession>
<dbReference type="PROSITE" id="PS00041">
    <property type="entry name" value="HTH_ARAC_FAMILY_1"/>
    <property type="match status" value="1"/>
</dbReference>
<evidence type="ECO:0000256" key="7">
    <source>
        <dbReference type="ARBA" id="ARBA00023163"/>
    </source>
</evidence>
<dbReference type="GO" id="GO:0043565">
    <property type="term" value="F:sequence-specific DNA binding"/>
    <property type="evidence" value="ECO:0007669"/>
    <property type="project" value="InterPro"/>
</dbReference>
<gene>
    <name evidence="12" type="ORF">IDH44_09920</name>
</gene>
<dbReference type="PANTHER" id="PTHR42713">
    <property type="entry name" value="HISTIDINE KINASE-RELATED"/>
    <property type="match status" value="1"/>
</dbReference>
<protein>
    <submittedName>
        <fullName evidence="12">Response regulator</fullName>
    </submittedName>
</protein>
<feature type="compositionally biased region" description="Low complexity" evidence="9">
    <location>
        <begin position="224"/>
        <end position="242"/>
    </location>
</feature>
<keyword evidence="5" id="KW-0805">Transcription regulation</keyword>
<feature type="domain" description="HTH araC/xylS-type" evidence="10">
    <location>
        <begin position="505"/>
        <end position="602"/>
    </location>
</feature>
<evidence type="ECO:0000259" key="11">
    <source>
        <dbReference type="PROSITE" id="PS50110"/>
    </source>
</evidence>
<evidence type="ECO:0000256" key="6">
    <source>
        <dbReference type="ARBA" id="ARBA00023125"/>
    </source>
</evidence>
<dbReference type="SMART" id="SM00448">
    <property type="entry name" value="REC"/>
    <property type="match status" value="1"/>
</dbReference>
<dbReference type="Gene3D" id="1.10.10.60">
    <property type="entry name" value="Homeodomain-like"/>
    <property type="match status" value="2"/>
</dbReference>
<feature type="region of interest" description="Disordered" evidence="9">
    <location>
        <begin position="199"/>
        <end position="256"/>
    </location>
</feature>
<evidence type="ECO:0000313" key="13">
    <source>
        <dbReference type="Proteomes" id="UP000621560"/>
    </source>
</evidence>
<dbReference type="InterPro" id="IPR051552">
    <property type="entry name" value="HptR"/>
</dbReference>
<feature type="modified residue" description="4-aspartylphosphate" evidence="8">
    <location>
        <position position="54"/>
    </location>
</feature>
<evidence type="ECO:0000256" key="4">
    <source>
        <dbReference type="ARBA" id="ARBA00023012"/>
    </source>
</evidence>
<reference evidence="12" key="1">
    <citation type="submission" date="2020-09" db="EMBL/GenBank/DDBJ databases">
        <title>A novel bacterium of genus Paenibacillus, isolated from South China Sea.</title>
        <authorList>
            <person name="Huang H."/>
            <person name="Mo K."/>
            <person name="Hu Y."/>
        </authorList>
    </citation>
    <scope>NUCLEOTIDE SEQUENCE</scope>
    <source>
        <strain evidence="12">IB182496</strain>
    </source>
</reference>
<dbReference type="PROSITE" id="PS50110">
    <property type="entry name" value="RESPONSE_REGULATORY"/>
    <property type="match status" value="1"/>
</dbReference>
<feature type="domain" description="Response regulatory" evidence="11">
    <location>
        <begin position="2"/>
        <end position="122"/>
    </location>
</feature>
<keyword evidence="2" id="KW-0963">Cytoplasm</keyword>
<dbReference type="AlphaFoldDB" id="A0A927GRZ4"/>
<dbReference type="InterPro" id="IPR018062">
    <property type="entry name" value="HTH_AraC-typ_CS"/>
</dbReference>
<dbReference type="Pfam" id="PF00072">
    <property type="entry name" value="Response_reg"/>
    <property type="match status" value="1"/>
</dbReference>
<keyword evidence="4" id="KW-0902">Two-component regulatory system</keyword>
<evidence type="ECO:0000256" key="8">
    <source>
        <dbReference type="PROSITE-ProRule" id="PRU00169"/>
    </source>
</evidence>
<dbReference type="GO" id="GO:0003700">
    <property type="term" value="F:DNA-binding transcription factor activity"/>
    <property type="evidence" value="ECO:0007669"/>
    <property type="project" value="InterPro"/>
</dbReference>
<dbReference type="SMART" id="SM00342">
    <property type="entry name" value="HTH_ARAC"/>
    <property type="match status" value="1"/>
</dbReference>
<comment type="subcellular location">
    <subcellularLocation>
        <location evidence="1">Cytoplasm</location>
    </subcellularLocation>
</comment>